<dbReference type="InParanoid" id="D8R8T9"/>
<reference evidence="2 3" key="1">
    <citation type="journal article" date="2011" name="Science">
        <title>The Selaginella genome identifies genetic changes associated with the evolution of vascular plants.</title>
        <authorList>
            <person name="Banks J.A."/>
            <person name="Nishiyama T."/>
            <person name="Hasebe M."/>
            <person name="Bowman J.L."/>
            <person name="Gribskov M."/>
            <person name="dePamphilis C."/>
            <person name="Albert V.A."/>
            <person name="Aono N."/>
            <person name="Aoyama T."/>
            <person name="Ambrose B.A."/>
            <person name="Ashton N.W."/>
            <person name="Axtell M.J."/>
            <person name="Barker E."/>
            <person name="Barker M.S."/>
            <person name="Bennetzen J.L."/>
            <person name="Bonawitz N.D."/>
            <person name="Chapple C."/>
            <person name="Cheng C."/>
            <person name="Correa L.G."/>
            <person name="Dacre M."/>
            <person name="DeBarry J."/>
            <person name="Dreyer I."/>
            <person name="Elias M."/>
            <person name="Engstrom E.M."/>
            <person name="Estelle M."/>
            <person name="Feng L."/>
            <person name="Finet C."/>
            <person name="Floyd S.K."/>
            <person name="Frommer W.B."/>
            <person name="Fujita T."/>
            <person name="Gramzow L."/>
            <person name="Gutensohn M."/>
            <person name="Harholt J."/>
            <person name="Hattori M."/>
            <person name="Heyl A."/>
            <person name="Hirai T."/>
            <person name="Hiwatashi Y."/>
            <person name="Ishikawa M."/>
            <person name="Iwata M."/>
            <person name="Karol K.G."/>
            <person name="Koehler B."/>
            <person name="Kolukisaoglu U."/>
            <person name="Kubo M."/>
            <person name="Kurata T."/>
            <person name="Lalonde S."/>
            <person name="Li K."/>
            <person name="Li Y."/>
            <person name="Litt A."/>
            <person name="Lyons E."/>
            <person name="Manning G."/>
            <person name="Maruyama T."/>
            <person name="Michael T.P."/>
            <person name="Mikami K."/>
            <person name="Miyazaki S."/>
            <person name="Morinaga S."/>
            <person name="Murata T."/>
            <person name="Mueller-Roeber B."/>
            <person name="Nelson D.R."/>
            <person name="Obara M."/>
            <person name="Oguri Y."/>
            <person name="Olmstead R.G."/>
            <person name="Onodera N."/>
            <person name="Petersen B.L."/>
            <person name="Pils B."/>
            <person name="Prigge M."/>
            <person name="Rensing S.A."/>
            <person name="Riano-Pachon D.M."/>
            <person name="Roberts A.W."/>
            <person name="Sato Y."/>
            <person name="Scheller H.V."/>
            <person name="Schulz B."/>
            <person name="Schulz C."/>
            <person name="Shakirov E.V."/>
            <person name="Shibagaki N."/>
            <person name="Shinohara N."/>
            <person name="Shippen D.E."/>
            <person name="Soerensen I."/>
            <person name="Sotooka R."/>
            <person name="Sugimoto N."/>
            <person name="Sugita M."/>
            <person name="Sumikawa N."/>
            <person name="Tanurdzic M."/>
            <person name="Theissen G."/>
            <person name="Ulvskov P."/>
            <person name="Wakazuki S."/>
            <person name="Weng J.K."/>
            <person name="Willats W.W."/>
            <person name="Wipf D."/>
            <person name="Wolf P.G."/>
            <person name="Yang L."/>
            <person name="Zimmer A.D."/>
            <person name="Zhu Q."/>
            <person name="Mitros T."/>
            <person name="Hellsten U."/>
            <person name="Loque D."/>
            <person name="Otillar R."/>
            <person name="Salamov A."/>
            <person name="Schmutz J."/>
            <person name="Shapiro H."/>
            <person name="Lindquist E."/>
            <person name="Lucas S."/>
            <person name="Rokhsar D."/>
            <person name="Grigoriev I.V."/>
        </authorList>
    </citation>
    <scope>NUCLEOTIDE SEQUENCE [LARGE SCALE GENOMIC DNA]</scope>
</reference>
<keyword evidence="3" id="KW-1185">Reference proteome</keyword>
<dbReference type="HOGENOM" id="CLU_314352_0_0_1"/>
<organism evidence="3">
    <name type="scientific">Selaginella moellendorffii</name>
    <name type="common">Spikemoss</name>
    <dbReference type="NCBI Taxonomy" id="88036"/>
    <lineage>
        <taxon>Eukaryota</taxon>
        <taxon>Viridiplantae</taxon>
        <taxon>Streptophyta</taxon>
        <taxon>Embryophyta</taxon>
        <taxon>Tracheophyta</taxon>
        <taxon>Lycopodiopsida</taxon>
        <taxon>Selaginellales</taxon>
        <taxon>Selaginellaceae</taxon>
        <taxon>Selaginella</taxon>
    </lineage>
</organism>
<evidence type="ECO:0000313" key="3">
    <source>
        <dbReference type="Proteomes" id="UP000001514"/>
    </source>
</evidence>
<feature type="compositionally biased region" description="Basic residues" evidence="1">
    <location>
        <begin position="835"/>
        <end position="845"/>
    </location>
</feature>
<proteinExistence type="predicted"/>
<sequence length="940" mass="107131">MELNEAAFRRRYAIAPGEPIKSLFDEESVRLGAARALEEYQGNLETIQARGYKPVIREVLLLKRCVENKVARVAAPRPLLQQASWPLTRIGKKRKRVAPLTRCSRFKPRLGEEEAEQDAENLDASHEAHRNVQENIPMLALPSTSAEEHHKDGQESFANFASTSMLEDEELLELGDLRDLGGLQEFQELKELEDTCDMEQESCDTGFPPGFPPPVPVRQAYEWKIVAEDVPKSCELSDLKALVHGRFEAVPEEAELVMVSRDGNAAEFKFVSGVVAELFFEACMLSPPYVKEKELDIRRLYSPMEILSMDFLSQRCGDLLVYFRGPSKDWTENSLKQHFKKILPEEEVGEIIDSMDISPEGTDALLGMGSEVVADLIFYRCGKNRSLDSISMGSFLCRSNTAPRDKVEPLIEAERLNWPVELGNVKNDIEEAAKEPGIKGLEIVCSPGSDNVAPQLGAAEDLPQESKTFSAKDCNGRTNTGELALESLDKTSTHATRLERPKSYRTLARLSNVKLMVVNLLAEDDIGSVEMFFQCLLREIKPDESCKVCISRWPNAVVYCSSEAAADAIMDVYVDEPDKFLLGGLPLRIFRHADYCRPGAVNKTSGVVNDEKTDAIRVSGLPKLPGDLVKGALCELLDRTFASNSSVREYGKELLKKFFQTGDKAFINFYSVAATEAVLALEHPIKLGGTALSFARKKDLSFRQQGQTERNRSGHGASPKQEGYSSSREHPTIDRRRLESARWEGEGSFGEMQRHSMRRECSTEGERDRSFGKMQRHSMRRERECSTEGERHSMRRERECSTEERHLCSIRRERGHSLRERDESIDERRCQPCSRPRKSDHWHRRKSDDGMQGDHLNWERDPYADDLWRRRQVEYHSGYKDERHERYIYFDGAERDYYYSSTVIDRDDRGCSRKRYVEYAGHDHREWSSEAWFSPDNVLL</sequence>
<evidence type="ECO:0000313" key="2">
    <source>
        <dbReference type="EMBL" id="EFJ31758.1"/>
    </source>
</evidence>
<gene>
    <name evidence="2" type="ORF">SELMODRAFT_408603</name>
</gene>
<evidence type="ECO:0000256" key="1">
    <source>
        <dbReference type="SAM" id="MobiDB-lite"/>
    </source>
</evidence>
<protein>
    <recommendedName>
        <fullName evidence="4">RRM domain-containing protein</fullName>
    </recommendedName>
</protein>
<accession>D8R8T9</accession>
<name>D8R8T9_SELML</name>
<dbReference type="Proteomes" id="UP000001514">
    <property type="component" value="Unassembled WGS sequence"/>
</dbReference>
<dbReference type="Gramene" id="EFJ31758">
    <property type="protein sequence ID" value="EFJ31758"/>
    <property type="gene ID" value="SELMODRAFT_408603"/>
</dbReference>
<dbReference type="AlphaFoldDB" id="D8R8T9"/>
<evidence type="ECO:0008006" key="4">
    <source>
        <dbReference type="Google" id="ProtNLM"/>
    </source>
</evidence>
<dbReference type="EMBL" id="GL377573">
    <property type="protein sequence ID" value="EFJ31758.1"/>
    <property type="molecule type" value="Genomic_DNA"/>
</dbReference>
<feature type="compositionally biased region" description="Basic and acidic residues" evidence="1">
    <location>
        <begin position="727"/>
        <end position="745"/>
    </location>
</feature>
<dbReference type="KEGG" id="smo:SELMODRAFT_408603"/>
<feature type="region of interest" description="Disordered" evidence="1">
    <location>
        <begin position="830"/>
        <end position="854"/>
    </location>
</feature>
<feature type="compositionally biased region" description="Basic and acidic residues" evidence="1">
    <location>
        <begin position="752"/>
        <end position="771"/>
    </location>
</feature>
<feature type="region of interest" description="Disordered" evidence="1">
    <location>
        <begin position="701"/>
        <end position="788"/>
    </location>
</feature>